<evidence type="ECO:0000259" key="2">
    <source>
        <dbReference type="SMART" id="SM00507"/>
    </source>
</evidence>
<organism evidence="3">
    <name type="scientific">viral metagenome</name>
    <dbReference type="NCBI Taxonomy" id="1070528"/>
    <lineage>
        <taxon>unclassified sequences</taxon>
        <taxon>metagenomes</taxon>
        <taxon>organismal metagenomes</taxon>
    </lineage>
</organism>
<protein>
    <recommendedName>
        <fullName evidence="2">HNH nuclease domain-containing protein</fullName>
    </recommendedName>
</protein>
<evidence type="ECO:0000313" key="3">
    <source>
        <dbReference type="EMBL" id="QHT19566.1"/>
    </source>
</evidence>
<evidence type="ECO:0000256" key="1">
    <source>
        <dbReference type="SAM" id="Phobius"/>
    </source>
</evidence>
<feature type="domain" description="HNH nuclease" evidence="2">
    <location>
        <begin position="146"/>
        <end position="198"/>
    </location>
</feature>
<dbReference type="Gene3D" id="1.10.30.50">
    <property type="match status" value="1"/>
</dbReference>
<keyword evidence="1" id="KW-1133">Transmembrane helix</keyword>
<dbReference type="GO" id="GO:0004519">
    <property type="term" value="F:endonuclease activity"/>
    <property type="evidence" value="ECO:0007669"/>
    <property type="project" value="InterPro"/>
</dbReference>
<dbReference type="InterPro" id="IPR003615">
    <property type="entry name" value="HNH_nuc"/>
</dbReference>
<keyword evidence="1" id="KW-0812">Transmembrane</keyword>
<accession>A0A6C0DRK4</accession>
<reference evidence="3" key="1">
    <citation type="journal article" date="2020" name="Nature">
        <title>Giant virus diversity and host interactions through global metagenomics.</title>
        <authorList>
            <person name="Schulz F."/>
            <person name="Roux S."/>
            <person name="Paez-Espino D."/>
            <person name="Jungbluth S."/>
            <person name="Walsh D.A."/>
            <person name="Denef V.J."/>
            <person name="McMahon K.D."/>
            <person name="Konstantinidis K.T."/>
            <person name="Eloe-Fadrosh E.A."/>
            <person name="Kyrpides N.C."/>
            <person name="Woyke T."/>
        </authorList>
    </citation>
    <scope>NUCLEOTIDE SEQUENCE</scope>
    <source>
        <strain evidence="3">GVMAG-M-3300023174-5</strain>
    </source>
</reference>
<dbReference type="Pfam" id="PF01844">
    <property type="entry name" value="HNH"/>
    <property type="match status" value="1"/>
</dbReference>
<dbReference type="EMBL" id="MN739668">
    <property type="protein sequence ID" value="QHT19566.1"/>
    <property type="molecule type" value="Genomic_DNA"/>
</dbReference>
<name>A0A6C0DRK4_9ZZZZ</name>
<proteinExistence type="predicted"/>
<dbReference type="GO" id="GO:0003676">
    <property type="term" value="F:nucleic acid binding"/>
    <property type="evidence" value="ECO:0007669"/>
    <property type="project" value="InterPro"/>
</dbReference>
<dbReference type="GO" id="GO:0008270">
    <property type="term" value="F:zinc ion binding"/>
    <property type="evidence" value="ECO:0007669"/>
    <property type="project" value="InterPro"/>
</dbReference>
<keyword evidence="1" id="KW-0472">Membrane</keyword>
<dbReference type="SMART" id="SM00507">
    <property type="entry name" value="HNHc"/>
    <property type="match status" value="1"/>
</dbReference>
<dbReference type="AlphaFoldDB" id="A0A6C0DRK4"/>
<dbReference type="InterPro" id="IPR002711">
    <property type="entry name" value="HNH"/>
</dbReference>
<sequence>MKIELLIFGITAFLIYNTYHDGKYTKVIMSWKKYFQMGFFALVGVSIYLLMKRNPAQCKNMLMHANNVVKYMPIDRSSMDMLNPILDFTAGQSNHGFMESFTGENDDNLRDTDSGWGGLLGGMGISPGEKRLLNSGKSNKRSVSETKKKYIASQQNWHCGHCKSQLNAWFEVDHILSLENGGTNEVTNLIALCRDCHGKKTAMENM</sequence>
<feature type="transmembrane region" description="Helical" evidence="1">
    <location>
        <begin position="34"/>
        <end position="51"/>
    </location>
</feature>
<dbReference type="CDD" id="cd00085">
    <property type="entry name" value="HNHc"/>
    <property type="match status" value="1"/>
</dbReference>